<proteinExistence type="predicted"/>
<comment type="caution">
    <text evidence="1">The sequence shown here is derived from an EMBL/GenBank/DDBJ whole genome shotgun (WGS) entry which is preliminary data.</text>
</comment>
<evidence type="ECO:0000313" key="1">
    <source>
        <dbReference type="EMBL" id="KAJ0395732.1"/>
    </source>
</evidence>
<protein>
    <submittedName>
        <fullName evidence="1">Uncharacterized protein</fullName>
    </submittedName>
</protein>
<dbReference type="AlphaFoldDB" id="A0AAD5LBU9"/>
<sequence>MWAHESIDENTYIVDGDTNDIEVRVLSTTEKQNLTSPPVSVRDVLVVASLLARVPRMPIDAISNVLWFAGVLVTVVAETTESVYGDSEMNHDYLHLKIPRFDLPLGVRILQFFDVVAECTSHDQGWASEGTQHNGTYNGSWTWADIVVVKDHGEDGEEEANRFTLCHNLRARRVFRHHVKRFDSGSQLTSSIVPGDTLKLVLRSRFPGWANTASFGRLQVRVVLDIDEDFDFSSSKELNEIVSMLENQRACCIQ</sequence>
<dbReference type="EMBL" id="JAKCXM010000327">
    <property type="protein sequence ID" value="KAJ0395732.1"/>
    <property type="molecule type" value="Genomic_DNA"/>
</dbReference>
<accession>A0AAD5LBU9</accession>
<reference evidence="1" key="1">
    <citation type="submission" date="2021-12" db="EMBL/GenBank/DDBJ databases">
        <title>Prjna785345.</title>
        <authorList>
            <person name="Rujirawat T."/>
            <person name="Krajaejun T."/>
        </authorList>
    </citation>
    <scope>NUCLEOTIDE SEQUENCE</scope>
    <source>
        <strain evidence="1">Pi057C3</strain>
    </source>
</reference>
<organism evidence="1 2">
    <name type="scientific">Pythium insidiosum</name>
    <name type="common">Pythiosis disease agent</name>
    <dbReference type="NCBI Taxonomy" id="114742"/>
    <lineage>
        <taxon>Eukaryota</taxon>
        <taxon>Sar</taxon>
        <taxon>Stramenopiles</taxon>
        <taxon>Oomycota</taxon>
        <taxon>Peronosporomycetes</taxon>
        <taxon>Pythiales</taxon>
        <taxon>Pythiaceae</taxon>
        <taxon>Pythium</taxon>
    </lineage>
</organism>
<keyword evidence="2" id="KW-1185">Reference proteome</keyword>
<dbReference type="Proteomes" id="UP001209570">
    <property type="component" value="Unassembled WGS sequence"/>
</dbReference>
<name>A0AAD5LBU9_PYTIN</name>
<gene>
    <name evidence="1" type="ORF">P43SY_004263</name>
</gene>
<evidence type="ECO:0000313" key="2">
    <source>
        <dbReference type="Proteomes" id="UP001209570"/>
    </source>
</evidence>